<protein>
    <submittedName>
        <fullName evidence="9">4Fe-4S ferredoxin</fullName>
    </submittedName>
</protein>
<keyword evidence="5" id="KW-0249">Electron transport</keyword>
<accession>A0A2K2UAH5</accession>
<proteinExistence type="predicted"/>
<sequence length="191" mass="21012">MSLGFYFDLSRCTGCRACQVACKDRNELPDHVIFREVQTYQVGVYPTASRFNLAATCNHCERPACVENCPTGACQKAEDGTVFIDQDVCIGCRTCTAVCPYSHPSYDEDRRVSGKCDGCKTFRDNGKNPVCVDACPMRAIEFGDVDELRAAHGEGLVSELPVLPSADETSPNLLIRAKEQAYVQPCRRAIV</sequence>
<evidence type="ECO:0000313" key="9">
    <source>
        <dbReference type="EMBL" id="PNV67316.1"/>
    </source>
</evidence>
<reference evidence="10" key="1">
    <citation type="submission" date="2018-01" db="EMBL/GenBank/DDBJ databases">
        <title>Rubneribacter badeniensis gen. nov., sp. nov., and Colonibacter rubneri, gen. nov., sp. nov., WGS of new members of the Eggerthellaceae.</title>
        <authorList>
            <person name="Danylec N."/>
            <person name="Stoll D.A."/>
            <person name="Doetsch A."/>
            <person name="Kulling S.E."/>
            <person name="Huch M."/>
        </authorList>
    </citation>
    <scope>NUCLEOTIDE SEQUENCE [LARGE SCALE GENOMIC DNA]</scope>
    <source>
        <strain evidence="10">ResAG-96</strain>
    </source>
</reference>
<keyword evidence="3" id="KW-0479">Metal-binding</keyword>
<dbReference type="GO" id="GO:0046872">
    <property type="term" value="F:metal ion binding"/>
    <property type="evidence" value="ECO:0007669"/>
    <property type="project" value="UniProtKB-KW"/>
</dbReference>
<dbReference type="Pfam" id="PF13247">
    <property type="entry name" value="Fer4_11"/>
    <property type="match status" value="1"/>
</dbReference>
<evidence type="ECO:0000256" key="2">
    <source>
        <dbReference type="ARBA" id="ARBA00022485"/>
    </source>
</evidence>
<evidence type="ECO:0000259" key="8">
    <source>
        <dbReference type="PROSITE" id="PS51379"/>
    </source>
</evidence>
<evidence type="ECO:0000256" key="7">
    <source>
        <dbReference type="ARBA" id="ARBA00023014"/>
    </source>
</evidence>
<dbReference type="InterPro" id="IPR017896">
    <property type="entry name" value="4Fe4S_Fe-S-bd"/>
</dbReference>
<dbReference type="PANTHER" id="PTHR43177:SF5">
    <property type="entry name" value="ANAEROBIC DIMETHYL SULFOXIDE REDUCTASE CHAIN B-RELATED"/>
    <property type="match status" value="1"/>
</dbReference>
<dbReference type="PROSITE" id="PS51379">
    <property type="entry name" value="4FE4S_FER_2"/>
    <property type="match status" value="3"/>
</dbReference>
<dbReference type="Pfam" id="PF12797">
    <property type="entry name" value="Fer4_2"/>
    <property type="match status" value="1"/>
</dbReference>
<dbReference type="EMBL" id="PPEK01000010">
    <property type="protein sequence ID" value="PNV67316.1"/>
    <property type="molecule type" value="Genomic_DNA"/>
</dbReference>
<keyword evidence="2" id="KW-0004">4Fe-4S</keyword>
<evidence type="ECO:0000256" key="1">
    <source>
        <dbReference type="ARBA" id="ARBA00022448"/>
    </source>
</evidence>
<comment type="caution">
    <text evidence="9">The sequence shown here is derived from an EMBL/GenBank/DDBJ whole genome shotgun (WGS) entry which is preliminary data.</text>
</comment>
<evidence type="ECO:0000256" key="6">
    <source>
        <dbReference type="ARBA" id="ARBA00023004"/>
    </source>
</evidence>
<keyword evidence="6" id="KW-0408">Iron</keyword>
<keyword evidence="1" id="KW-0813">Transport</keyword>
<dbReference type="CDD" id="cd16371">
    <property type="entry name" value="DMSOR_beta_like"/>
    <property type="match status" value="1"/>
</dbReference>
<dbReference type="PANTHER" id="PTHR43177">
    <property type="entry name" value="PROTEIN NRFC"/>
    <property type="match status" value="1"/>
</dbReference>
<keyword evidence="10" id="KW-1185">Reference proteome</keyword>
<feature type="domain" description="4Fe-4S ferredoxin-type" evidence="8">
    <location>
        <begin position="80"/>
        <end position="109"/>
    </location>
</feature>
<dbReference type="OrthoDB" id="9779457at2"/>
<dbReference type="PROSITE" id="PS00198">
    <property type="entry name" value="4FE4S_FER_1"/>
    <property type="match status" value="1"/>
</dbReference>
<feature type="domain" description="4Fe-4S ferredoxin-type" evidence="8">
    <location>
        <begin position="3"/>
        <end position="31"/>
    </location>
</feature>
<dbReference type="Gene3D" id="3.30.70.20">
    <property type="match status" value="2"/>
</dbReference>
<evidence type="ECO:0000256" key="4">
    <source>
        <dbReference type="ARBA" id="ARBA00022737"/>
    </source>
</evidence>
<feature type="domain" description="4Fe-4S ferredoxin-type" evidence="8">
    <location>
        <begin position="47"/>
        <end position="79"/>
    </location>
</feature>
<dbReference type="InterPro" id="IPR050954">
    <property type="entry name" value="ET_IronSulfur_Cluster-Binding"/>
</dbReference>
<dbReference type="RefSeq" id="WP_103265389.1">
    <property type="nucleotide sequence ID" value="NZ_CABMLE010000010.1"/>
</dbReference>
<evidence type="ECO:0000256" key="5">
    <source>
        <dbReference type="ARBA" id="ARBA00022982"/>
    </source>
</evidence>
<keyword evidence="4" id="KW-0677">Repeat</keyword>
<dbReference type="InterPro" id="IPR017900">
    <property type="entry name" value="4Fe4S_Fe_S_CS"/>
</dbReference>
<organism evidence="9 10">
    <name type="scientific">Enteroscipio rubneri</name>
    <dbReference type="NCBI Taxonomy" id="2070686"/>
    <lineage>
        <taxon>Bacteria</taxon>
        <taxon>Bacillati</taxon>
        <taxon>Actinomycetota</taxon>
        <taxon>Coriobacteriia</taxon>
        <taxon>Eggerthellales</taxon>
        <taxon>Eggerthellaceae</taxon>
        <taxon>Enteroscipio</taxon>
    </lineage>
</organism>
<gene>
    <name evidence="9" type="ORF">C2L71_08730</name>
</gene>
<dbReference type="AlphaFoldDB" id="A0A2K2UAH5"/>
<evidence type="ECO:0000313" key="10">
    <source>
        <dbReference type="Proteomes" id="UP000236197"/>
    </source>
</evidence>
<dbReference type="GO" id="GO:0051539">
    <property type="term" value="F:4 iron, 4 sulfur cluster binding"/>
    <property type="evidence" value="ECO:0007669"/>
    <property type="project" value="UniProtKB-KW"/>
</dbReference>
<dbReference type="Proteomes" id="UP000236197">
    <property type="component" value="Unassembled WGS sequence"/>
</dbReference>
<name>A0A2K2UAH5_9ACTN</name>
<evidence type="ECO:0000256" key="3">
    <source>
        <dbReference type="ARBA" id="ARBA00022723"/>
    </source>
</evidence>
<keyword evidence="7" id="KW-0411">Iron-sulfur</keyword>
<dbReference type="SUPFAM" id="SSF54862">
    <property type="entry name" value="4Fe-4S ferredoxins"/>
    <property type="match status" value="1"/>
</dbReference>